<sequence length="161" mass="18584">MNDYGQDVWNLAFVLTRRHELADDITQDVFLNVYQNITRFRGHSSMKTWLLSITRNRSINVLRAAFMRKVTLMDIVAPKTPVPSAEHTAMEHALSEEIWAAVLKLPLKLREVLVLHAKYELSTKEISELLELPEGTVKSRLSRARSKMNTEWKEAKHIEGT</sequence>
<dbReference type="SUPFAM" id="SSF88946">
    <property type="entry name" value="Sigma2 domain of RNA polymerase sigma factors"/>
    <property type="match status" value="1"/>
</dbReference>
<keyword evidence="5 6" id="KW-0804">Transcription</keyword>
<evidence type="ECO:0000259" key="8">
    <source>
        <dbReference type="Pfam" id="PF08281"/>
    </source>
</evidence>
<dbReference type="Pfam" id="PF08281">
    <property type="entry name" value="Sigma70_r4_2"/>
    <property type="match status" value="1"/>
</dbReference>
<name>A0A2W1LMB3_9BACL</name>
<evidence type="ECO:0000259" key="7">
    <source>
        <dbReference type="Pfam" id="PF04542"/>
    </source>
</evidence>
<dbReference type="PANTHER" id="PTHR43133:SF46">
    <property type="entry name" value="RNA POLYMERASE SIGMA-70 FACTOR ECF SUBFAMILY"/>
    <property type="match status" value="1"/>
</dbReference>
<evidence type="ECO:0000256" key="3">
    <source>
        <dbReference type="ARBA" id="ARBA00023082"/>
    </source>
</evidence>
<evidence type="ECO:0000256" key="5">
    <source>
        <dbReference type="ARBA" id="ARBA00023163"/>
    </source>
</evidence>
<feature type="domain" description="RNA polymerase sigma-70 region 2" evidence="7">
    <location>
        <begin position="3"/>
        <end position="64"/>
    </location>
</feature>
<evidence type="ECO:0000256" key="2">
    <source>
        <dbReference type="ARBA" id="ARBA00023015"/>
    </source>
</evidence>
<dbReference type="InterPro" id="IPR036388">
    <property type="entry name" value="WH-like_DNA-bd_sf"/>
</dbReference>
<dbReference type="GO" id="GO:0016987">
    <property type="term" value="F:sigma factor activity"/>
    <property type="evidence" value="ECO:0007669"/>
    <property type="project" value="UniProtKB-KW"/>
</dbReference>
<keyword evidence="3 6" id="KW-0731">Sigma factor</keyword>
<dbReference type="OrthoDB" id="9794508at2"/>
<dbReference type="PROSITE" id="PS01063">
    <property type="entry name" value="SIGMA70_ECF"/>
    <property type="match status" value="1"/>
</dbReference>
<dbReference type="PANTHER" id="PTHR43133">
    <property type="entry name" value="RNA POLYMERASE ECF-TYPE SIGMA FACTO"/>
    <property type="match status" value="1"/>
</dbReference>
<dbReference type="Proteomes" id="UP000249522">
    <property type="component" value="Unassembled WGS sequence"/>
</dbReference>
<proteinExistence type="inferred from homology"/>
<dbReference type="CDD" id="cd06171">
    <property type="entry name" value="Sigma70_r4"/>
    <property type="match status" value="1"/>
</dbReference>
<gene>
    <name evidence="9" type="ORF">DNH61_10145</name>
</gene>
<evidence type="ECO:0000313" key="10">
    <source>
        <dbReference type="Proteomes" id="UP000249522"/>
    </source>
</evidence>
<keyword evidence="2 6" id="KW-0805">Transcription regulation</keyword>
<evidence type="ECO:0000256" key="4">
    <source>
        <dbReference type="ARBA" id="ARBA00023125"/>
    </source>
</evidence>
<dbReference type="InterPro" id="IPR013325">
    <property type="entry name" value="RNA_pol_sigma_r2"/>
</dbReference>
<organism evidence="9 10">
    <name type="scientific">Paenibacillus sambharensis</name>
    <dbReference type="NCBI Taxonomy" id="1803190"/>
    <lineage>
        <taxon>Bacteria</taxon>
        <taxon>Bacillati</taxon>
        <taxon>Bacillota</taxon>
        <taxon>Bacilli</taxon>
        <taxon>Bacillales</taxon>
        <taxon>Paenibacillaceae</taxon>
        <taxon>Paenibacillus</taxon>
    </lineage>
</organism>
<reference evidence="9 10" key="1">
    <citation type="submission" date="2018-06" db="EMBL/GenBank/DDBJ databases">
        <title>Paenibacillus imtechensis sp. nov.</title>
        <authorList>
            <person name="Pinnaka A.K."/>
            <person name="Singh H."/>
            <person name="Kaur M."/>
        </authorList>
    </citation>
    <scope>NUCLEOTIDE SEQUENCE [LARGE SCALE GENOMIC DNA]</scope>
    <source>
        <strain evidence="9 10">SMB1</strain>
    </source>
</reference>
<dbReference type="InterPro" id="IPR013249">
    <property type="entry name" value="RNA_pol_sigma70_r4_t2"/>
</dbReference>
<dbReference type="GO" id="GO:0006950">
    <property type="term" value="P:response to stress"/>
    <property type="evidence" value="ECO:0007669"/>
    <property type="project" value="UniProtKB-ARBA"/>
</dbReference>
<feature type="domain" description="RNA polymerase sigma factor 70 region 4 type 2" evidence="8">
    <location>
        <begin position="96"/>
        <end position="148"/>
    </location>
</feature>
<comment type="similarity">
    <text evidence="1 6">Belongs to the sigma-70 factor family. ECF subfamily.</text>
</comment>
<evidence type="ECO:0000313" key="9">
    <source>
        <dbReference type="EMBL" id="PZD96015.1"/>
    </source>
</evidence>
<dbReference type="GO" id="GO:0006352">
    <property type="term" value="P:DNA-templated transcription initiation"/>
    <property type="evidence" value="ECO:0007669"/>
    <property type="project" value="InterPro"/>
</dbReference>
<dbReference type="Gene3D" id="1.10.1740.10">
    <property type="match status" value="1"/>
</dbReference>
<comment type="caution">
    <text evidence="9">The sequence shown here is derived from an EMBL/GenBank/DDBJ whole genome shotgun (WGS) entry which is preliminary data.</text>
</comment>
<dbReference type="InterPro" id="IPR000838">
    <property type="entry name" value="RNA_pol_sigma70_ECF_CS"/>
</dbReference>
<dbReference type="GO" id="GO:0003677">
    <property type="term" value="F:DNA binding"/>
    <property type="evidence" value="ECO:0007669"/>
    <property type="project" value="UniProtKB-KW"/>
</dbReference>
<dbReference type="NCBIfam" id="TIGR02937">
    <property type="entry name" value="sigma70-ECF"/>
    <property type="match status" value="1"/>
</dbReference>
<dbReference type="Gene3D" id="1.10.10.10">
    <property type="entry name" value="Winged helix-like DNA-binding domain superfamily/Winged helix DNA-binding domain"/>
    <property type="match status" value="1"/>
</dbReference>
<evidence type="ECO:0000256" key="6">
    <source>
        <dbReference type="RuleBase" id="RU000716"/>
    </source>
</evidence>
<dbReference type="InterPro" id="IPR007627">
    <property type="entry name" value="RNA_pol_sigma70_r2"/>
</dbReference>
<dbReference type="Pfam" id="PF04542">
    <property type="entry name" value="Sigma70_r2"/>
    <property type="match status" value="1"/>
</dbReference>
<dbReference type="AlphaFoldDB" id="A0A2W1LMB3"/>
<dbReference type="InterPro" id="IPR013324">
    <property type="entry name" value="RNA_pol_sigma_r3/r4-like"/>
</dbReference>
<keyword evidence="4 6" id="KW-0238">DNA-binding</keyword>
<keyword evidence="10" id="KW-1185">Reference proteome</keyword>
<protein>
    <recommendedName>
        <fullName evidence="6">RNA polymerase sigma factor</fullName>
    </recommendedName>
</protein>
<evidence type="ECO:0000256" key="1">
    <source>
        <dbReference type="ARBA" id="ARBA00010641"/>
    </source>
</evidence>
<dbReference type="InterPro" id="IPR039425">
    <property type="entry name" value="RNA_pol_sigma-70-like"/>
</dbReference>
<dbReference type="InterPro" id="IPR014284">
    <property type="entry name" value="RNA_pol_sigma-70_dom"/>
</dbReference>
<accession>A0A2W1LMB3</accession>
<dbReference type="SUPFAM" id="SSF88659">
    <property type="entry name" value="Sigma3 and sigma4 domains of RNA polymerase sigma factors"/>
    <property type="match status" value="1"/>
</dbReference>
<dbReference type="EMBL" id="QKRB01000043">
    <property type="protein sequence ID" value="PZD96015.1"/>
    <property type="molecule type" value="Genomic_DNA"/>
</dbReference>